<evidence type="ECO:0000313" key="3">
    <source>
        <dbReference type="Proteomes" id="UP000292685"/>
    </source>
</evidence>
<dbReference type="AlphaFoldDB" id="A0A4Q8AFX0"/>
<accession>A0A4Q8AFX0</accession>
<organism evidence="2 3">
    <name type="scientific">Zhihengliuella halotolerans</name>
    <dbReference type="NCBI Taxonomy" id="370736"/>
    <lineage>
        <taxon>Bacteria</taxon>
        <taxon>Bacillati</taxon>
        <taxon>Actinomycetota</taxon>
        <taxon>Actinomycetes</taxon>
        <taxon>Micrococcales</taxon>
        <taxon>Micrococcaceae</taxon>
        <taxon>Zhihengliuella</taxon>
    </lineage>
</organism>
<dbReference type="EMBL" id="SHLA01000001">
    <property type="protein sequence ID" value="RZU62741.1"/>
    <property type="molecule type" value="Genomic_DNA"/>
</dbReference>
<sequence length="80" mass="8622">MLREVGSTGLVRPALRDLNARIAEFEESLPRRGSRIQASKQGSARISSGTAARIVHVEAELFRDGQHLLIMAGQGHGGTE</sequence>
<keyword evidence="3" id="KW-1185">Reference proteome</keyword>
<evidence type="ECO:0000256" key="1">
    <source>
        <dbReference type="SAM" id="MobiDB-lite"/>
    </source>
</evidence>
<dbReference type="Proteomes" id="UP000292685">
    <property type="component" value="Unassembled WGS sequence"/>
</dbReference>
<gene>
    <name evidence="2" type="ORF">EV380_2343</name>
</gene>
<feature type="compositionally biased region" description="Polar residues" evidence="1">
    <location>
        <begin position="36"/>
        <end position="49"/>
    </location>
</feature>
<comment type="caution">
    <text evidence="2">The sequence shown here is derived from an EMBL/GenBank/DDBJ whole genome shotgun (WGS) entry which is preliminary data.</text>
</comment>
<feature type="region of interest" description="Disordered" evidence="1">
    <location>
        <begin position="30"/>
        <end position="49"/>
    </location>
</feature>
<proteinExistence type="predicted"/>
<evidence type="ECO:0000313" key="2">
    <source>
        <dbReference type="EMBL" id="RZU62741.1"/>
    </source>
</evidence>
<name>A0A4Q8AFX0_9MICC</name>
<reference evidence="2 3" key="1">
    <citation type="submission" date="2019-02" db="EMBL/GenBank/DDBJ databases">
        <title>Sequencing the genomes of 1000 actinobacteria strains.</title>
        <authorList>
            <person name="Klenk H.-P."/>
        </authorList>
    </citation>
    <scope>NUCLEOTIDE SEQUENCE [LARGE SCALE GENOMIC DNA]</scope>
    <source>
        <strain evidence="2 3">DSM 17364</strain>
    </source>
</reference>
<protein>
    <submittedName>
        <fullName evidence="2">Uncharacterized protein</fullName>
    </submittedName>
</protein>